<comment type="caution">
    <text evidence="1">The sequence shown here is derived from an EMBL/GenBank/DDBJ whole genome shotgun (WGS) entry which is preliminary data.</text>
</comment>
<protein>
    <submittedName>
        <fullName evidence="1">Uncharacterized protein</fullName>
    </submittedName>
</protein>
<evidence type="ECO:0000313" key="2">
    <source>
        <dbReference type="Proteomes" id="UP000241284"/>
    </source>
</evidence>
<sequence>MDAALTPACYPFYLLYFCVDWDGGPQFGLARCVAVSISGFAWMEWFWGGGVFQLGWLFPFGFECSSGNSGRRCFTVSRALSVSAWMFLMSWATSRFYVSA</sequence>
<dbReference type="EMBL" id="NEXH01000029">
    <property type="protein sequence ID" value="PSN94202.1"/>
    <property type="molecule type" value="Genomic_DNA"/>
</dbReference>
<reference evidence="1 2" key="1">
    <citation type="submission" date="2017-04" db="EMBL/GenBank/DDBJ databases">
        <title>Novel microbial lineages endemic to geothermal iron-oxide mats fill important gaps in the evolutionary history of Archaea.</title>
        <authorList>
            <person name="Jay Z.J."/>
            <person name="Beam J.P."/>
            <person name="Dlakic M."/>
            <person name="Rusch D.B."/>
            <person name="Kozubal M.A."/>
            <person name="Inskeep W.P."/>
        </authorList>
    </citation>
    <scope>NUCLEOTIDE SEQUENCE [LARGE SCALE GENOMIC DNA]</scope>
    <source>
        <strain evidence="1">ECH_B_2</strain>
    </source>
</reference>
<dbReference type="Proteomes" id="UP000241284">
    <property type="component" value="Unassembled WGS sequence"/>
</dbReference>
<organism evidence="1 2">
    <name type="scientific">Candidatus Marsarchaeota G2 archaeon ECH_B_2</name>
    <dbReference type="NCBI Taxonomy" id="1978160"/>
    <lineage>
        <taxon>Archaea</taxon>
        <taxon>Candidatus Marsarchaeota</taxon>
        <taxon>Candidatus Marsarchaeota group 2</taxon>
    </lineage>
</organism>
<proteinExistence type="predicted"/>
<gene>
    <name evidence="1" type="ORF">B9Q06_09940</name>
</gene>
<dbReference type="AlphaFoldDB" id="A0A2R6B6J4"/>
<accession>A0A2R6B6J4</accession>
<evidence type="ECO:0000313" key="1">
    <source>
        <dbReference type="EMBL" id="PSN94202.1"/>
    </source>
</evidence>
<name>A0A2R6B6J4_9ARCH</name>